<dbReference type="Proteomes" id="UP000664521">
    <property type="component" value="Unassembled WGS sequence"/>
</dbReference>
<feature type="DNA-binding region" description="HMG box" evidence="3">
    <location>
        <begin position="118"/>
        <end position="184"/>
    </location>
</feature>
<dbReference type="InterPro" id="IPR001660">
    <property type="entry name" value="SAM"/>
</dbReference>
<dbReference type="Pfam" id="PF00505">
    <property type="entry name" value="HMG_box"/>
    <property type="match status" value="1"/>
</dbReference>
<dbReference type="Gene3D" id="1.10.30.10">
    <property type="entry name" value="High mobility group box domain"/>
    <property type="match status" value="1"/>
</dbReference>
<feature type="region of interest" description="Disordered" evidence="4">
    <location>
        <begin position="390"/>
        <end position="579"/>
    </location>
</feature>
<feature type="compositionally biased region" description="Basic and acidic residues" evidence="4">
    <location>
        <begin position="467"/>
        <end position="520"/>
    </location>
</feature>
<feature type="compositionally biased region" description="Low complexity" evidence="4">
    <location>
        <begin position="447"/>
        <end position="461"/>
    </location>
</feature>
<dbReference type="InterPro" id="IPR009071">
    <property type="entry name" value="HMG_box_dom"/>
</dbReference>
<keyword evidence="1 3" id="KW-0238">DNA-binding</keyword>
<feature type="region of interest" description="Disordered" evidence="4">
    <location>
        <begin position="63"/>
        <end position="121"/>
    </location>
</feature>
<dbReference type="CDD" id="cd21994">
    <property type="entry name" value="HMG-box_SSRP1-like"/>
    <property type="match status" value="1"/>
</dbReference>
<dbReference type="GO" id="GO:0003677">
    <property type="term" value="F:DNA binding"/>
    <property type="evidence" value="ECO:0007669"/>
    <property type="project" value="UniProtKB-UniRule"/>
</dbReference>
<dbReference type="SMART" id="SM00398">
    <property type="entry name" value="HMG"/>
    <property type="match status" value="1"/>
</dbReference>
<name>A0A8H3ITQ4_9LECA</name>
<feature type="compositionally biased region" description="Low complexity" evidence="4">
    <location>
        <begin position="259"/>
        <end position="273"/>
    </location>
</feature>
<gene>
    <name evidence="6" type="ORF">HETSPECPRED_006247</name>
</gene>
<feature type="region of interest" description="Disordered" evidence="4">
    <location>
        <begin position="311"/>
        <end position="377"/>
    </location>
</feature>
<comment type="caution">
    <text evidence="6">The sequence shown here is derived from an EMBL/GenBank/DDBJ whole genome shotgun (WGS) entry which is preliminary data.</text>
</comment>
<dbReference type="PANTHER" id="PTHR46040:SF3">
    <property type="entry name" value="HIGH MOBILITY GROUP PROTEIN 2"/>
    <property type="match status" value="1"/>
</dbReference>
<feature type="compositionally biased region" description="Basic and acidic residues" evidence="4">
    <location>
        <begin position="84"/>
        <end position="94"/>
    </location>
</feature>
<evidence type="ECO:0000259" key="5">
    <source>
        <dbReference type="PROSITE" id="PS50118"/>
    </source>
</evidence>
<dbReference type="EMBL" id="CAJPDS010000040">
    <property type="protein sequence ID" value="CAF9926079.1"/>
    <property type="molecule type" value="Genomic_DNA"/>
</dbReference>
<dbReference type="PANTHER" id="PTHR46040">
    <property type="entry name" value="HIGH MOBILITY GROUP PROTEIN 2"/>
    <property type="match status" value="1"/>
</dbReference>
<feature type="compositionally biased region" description="Polar residues" evidence="4">
    <location>
        <begin position="244"/>
        <end position="253"/>
    </location>
</feature>
<organism evidence="6 7">
    <name type="scientific">Heterodermia speciosa</name>
    <dbReference type="NCBI Taxonomy" id="116794"/>
    <lineage>
        <taxon>Eukaryota</taxon>
        <taxon>Fungi</taxon>
        <taxon>Dikarya</taxon>
        <taxon>Ascomycota</taxon>
        <taxon>Pezizomycotina</taxon>
        <taxon>Lecanoromycetes</taxon>
        <taxon>OSLEUM clade</taxon>
        <taxon>Lecanoromycetidae</taxon>
        <taxon>Caliciales</taxon>
        <taxon>Physciaceae</taxon>
        <taxon>Heterodermia</taxon>
    </lineage>
</organism>
<feature type="compositionally biased region" description="Basic and acidic residues" evidence="4">
    <location>
        <begin position="558"/>
        <end position="579"/>
    </location>
</feature>
<dbReference type="PROSITE" id="PS50118">
    <property type="entry name" value="HMG_BOX_2"/>
    <property type="match status" value="1"/>
</dbReference>
<proteinExistence type="predicted"/>
<feature type="compositionally biased region" description="Low complexity" evidence="4">
    <location>
        <begin position="390"/>
        <end position="405"/>
    </location>
</feature>
<dbReference type="InterPro" id="IPR013761">
    <property type="entry name" value="SAM/pointed_sf"/>
</dbReference>
<sequence length="579" mass="64036">MAALAPILARLGLGQYLDRFVAEGFDTWETLLEITESDLEELDVKLGHRRKLQREIATARGAIAAQAADKRPANRPTVDGQYADEEKGHGEKPRGTNAEVPGGKRKYRRHPKRDENAPERAPSAYVIFSNEMREHLKPQSLSFTEIAKRVGEQWQLLDPQVKGQYESRAASAKEKYHADLAQYKTTDNCREYEDYLHAFNLKKADDKRAKIDKAPSATSSQSPEQDEPNEPHLSQIPSRHRNTDSFGSSTTCSMAHDQPSPTTASTISSTPSSFARPPYFKPPSPSSAAMSSPWVQRGSGNSNHIFAMVDRPPLTSVDSHRRNPSTERAELRSTSSHLTNLLQDSDMLQARSSPFRTLRRESSQSSNSSPVSSAFSSSANQLQAYQSSLNSMSSSFTSPATSNPPRRLPPLSTIVGASTEPGHPQKGQSQGYFNLRPDFSAVPLPPVTAAAPASVRPARNNPSPPRPDNKKPSFKGEYEARPSFGEESRVSGEYSIDRQESKFKTGHETETQPPKIKSEYDSESQGASSRSGYESDASLSSLRPDSDPLRVLACAGRMVDREERRGRTRRIESRDVEQH</sequence>
<feature type="compositionally biased region" description="Polar residues" evidence="4">
    <location>
        <begin position="332"/>
        <end position="343"/>
    </location>
</feature>
<dbReference type="InterPro" id="IPR036910">
    <property type="entry name" value="HMG_box_dom_sf"/>
</dbReference>
<protein>
    <recommendedName>
        <fullName evidence="5">HMG box domain-containing protein</fullName>
    </recommendedName>
</protein>
<evidence type="ECO:0000313" key="6">
    <source>
        <dbReference type="EMBL" id="CAF9926079.1"/>
    </source>
</evidence>
<dbReference type="GO" id="GO:0010468">
    <property type="term" value="P:regulation of gene expression"/>
    <property type="evidence" value="ECO:0007669"/>
    <property type="project" value="TreeGrafter"/>
</dbReference>
<evidence type="ECO:0000256" key="1">
    <source>
        <dbReference type="ARBA" id="ARBA00023125"/>
    </source>
</evidence>
<dbReference type="Pfam" id="PF00536">
    <property type="entry name" value="SAM_1"/>
    <property type="match status" value="1"/>
</dbReference>
<feature type="compositionally biased region" description="Low complexity" evidence="4">
    <location>
        <begin position="363"/>
        <end position="377"/>
    </location>
</feature>
<dbReference type="InterPro" id="IPR051965">
    <property type="entry name" value="ChromReg_NeuronalGeneExpr"/>
</dbReference>
<feature type="region of interest" description="Disordered" evidence="4">
    <location>
        <begin position="206"/>
        <end position="296"/>
    </location>
</feature>
<evidence type="ECO:0000313" key="7">
    <source>
        <dbReference type="Proteomes" id="UP000664521"/>
    </source>
</evidence>
<dbReference type="AlphaFoldDB" id="A0A8H3ITQ4"/>
<dbReference type="CDD" id="cd09487">
    <property type="entry name" value="SAM_superfamily"/>
    <property type="match status" value="1"/>
</dbReference>
<feature type="compositionally biased region" description="Basic and acidic residues" evidence="4">
    <location>
        <begin position="318"/>
        <end position="331"/>
    </location>
</feature>
<accession>A0A8H3ITQ4</accession>
<dbReference type="GO" id="GO:0005634">
    <property type="term" value="C:nucleus"/>
    <property type="evidence" value="ECO:0007669"/>
    <property type="project" value="UniProtKB-UniRule"/>
</dbReference>
<dbReference type="SUPFAM" id="SSF47769">
    <property type="entry name" value="SAM/Pointed domain"/>
    <property type="match status" value="1"/>
</dbReference>
<dbReference type="OrthoDB" id="1919336at2759"/>
<evidence type="ECO:0000256" key="2">
    <source>
        <dbReference type="ARBA" id="ARBA00023242"/>
    </source>
</evidence>
<feature type="compositionally biased region" description="Polar residues" evidence="4">
    <location>
        <begin position="523"/>
        <end position="532"/>
    </location>
</feature>
<keyword evidence="2 3" id="KW-0539">Nucleus</keyword>
<dbReference type="SUPFAM" id="SSF47095">
    <property type="entry name" value="HMG-box"/>
    <property type="match status" value="1"/>
</dbReference>
<evidence type="ECO:0000256" key="3">
    <source>
        <dbReference type="PROSITE-ProRule" id="PRU00267"/>
    </source>
</evidence>
<dbReference type="Gene3D" id="1.10.150.50">
    <property type="entry name" value="Transcription Factor, Ets-1"/>
    <property type="match status" value="1"/>
</dbReference>
<reference evidence="6" key="1">
    <citation type="submission" date="2021-03" db="EMBL/GenBank/DDBJ databases">
        <authorList>
            <person name="Tagirdzhanova G."/>
        </authorList>
    </citation>
    <scope>NUCLEOTIDE SEQUENCE</scope>
</reference>
<dbReference type="SMART" id="SM00454">
    <property type="entry name" value="SAM"/>
    <property type="match status" value="1"/>
</dbReference>
<evidence type="ECO:0000256" key="4">
    <source>
        <dbReference type="SAM" id="MobiDB-lite"/>
    </source>
</evidence>
<keyword evidence="7" id="KW-1185">Reference proteome</keyword>
<feature type="domain" description="HMG box" evidence="5">
    <location>
        <begin position="118"/>
        <end position="184"/>
    </location>
</feature>